<proteinExistence type="predicted"/>
<protein>
    <submittedName>
        <fullName evidence="1">Uncharacterized protein</fullName>
    </submittedName>
</protein>
<comment type="caution">
    <text evidence="1">The sequence shown here is derived from an EMBL/GenBank/DDBJ whole genome shotgun (WGS) entry which is preliminary data.</text>
</comment>
<organism evidence="1 2">
    <name type="scientific">Dermacentor silvarum</name>
    <name type="common">Tick</name>
    <dbReference type="NCBI Taxonomy" id="543639"/>
    <lineage>
        <taxon>Eukaryota</taxon>
        <taxon>Metazoa</taxon>
        <taxon>Ecdysozoa</taxon>
        <taxon>Arthropoda</taxon>
        <taxon>Chelicerata</taxon>
        <taxon>Arachnida</taxon>
        <taxon>Acari</taxon>
        <taxon>Parasitiformes</taxon>
        <taxon>Ixodida</taxon>
        <taxon>Ixodoidea</taxon>
        <taxon>Ixodidae</taxon>
        <taxon>Rhipicephalinae</taxon>
        <taxon>Dermacentor</taxon>
    </lineage>
</organism>
<dbReference type="Proteomes" id="UP000821865">
    <property type="component" value="Chromosome 2"/>
</dbReference>
<evidence type="ECO:0000313" key="1">
    <source>
        <dbReference type="EMBL" id="KAH7966222.1"/>
    </source>
</evidence>
<reference evidence="1" key="1">
    <citation type="submission" date="2020-05" db="EMBL/GenBank/DDBJ databases">
        <title>Large-scale comparative analyses of tick genomes elucidate their genetic diversity and vector capacities.</title>
        <authorList>
            <person name="Jia N."/>
            <person name="Wang J."/>
            <person name="Shi W."/>
            <person name="Du L."/>
            <person name="Sun Y."/>
            <person name="Zhan W."/>
            <person name="Jiang J."/>
            <person name="Wang Q."/>
            <person name="Zhang B."/>
            <person name="Ji P."/>
            <person name="Sakyi L.B."/>
            <person name="Cui X."/>
            <person name="Yuan T."/>
            <person name="Jiang B."/>
            <person name="Yang W."/>
            <person name="Lam T.T.-Y."/>
            <person name="Chang Q."/>
            <person name="Ding S."/>
            <person name="Wang X."/>
            <person name="Zhu J."/>
            <person name="Ruan X."/>
            <person name="Zhao L."/>
            <person name="Wei J."/>
            <person name="Que T."/>
            <person name="Du C."/>
            <person name="Cheng J."/>
            <person name="Dai P."/>
            <person name="Han X."/>
            <person name="Huang E."/>
            <person name="Gao Y."/>
            <person name="Liu J."/>
            <person name="Shao H."/>
            <person name="Ye R."/>
            <person name="Li L."/>
            <person name="Wei W."/>
            <person name="Wang X."/>
            <person name="Wang C."/>
            <person name="Yang T."/>
            <person name="Huo Q."/>
            <person name="Li W."/>
            <person name="Guo W."/>
            <person name="Chen H."/>
            <person name="Zhou L."/>
            <person name="Ni X."/>
            <person name="Tian J."/>
            <person name="Zhou Y."/>
            <person name="Sheng Y."/>
            <person name="Liu T."/>
            <person name="Pan Y."/>
            <person name="Xia L."/>
            <person name="Li J."/>
            <person name="Zhao F."/>
            <person name="Cao W."/>
        </authorList>
    </citation>
    <scope>NUCLEOTIDE SEQUENCE</scope>
    <source>
        <strain evidence="1">Dsil-2018</strain>
    </source>
</reference>
<evidence type="ECO:0000313" key="2">
    <source>
        <dbReference type="Proteomes" id="UP000821865"/>
    </source>
</evidence>
<dbReference type="EMBL" id="CM023471">
    <property type="protein sequence ID" value="KAH7966222.1"/>
    <property type="molecule type" value="Genomic_DNA"/>
</dbReference>
<accession>A0ACB8DDP6</accession>
<keyword evidence="2" id="KW-1185">Reference proteome</keyword>
<gene>
    <name evidence="1" type="ORF">HPB49_014667</name>
</gene>
<sequence>MAEMGDPWAAVCTEFLQRLAALPSPDSPDEPTLDKNDRYMPSPREVELTTRLLVEDYVVALGPPELRRQMCLTVIREKMSSLAVIVGQRIAEDDYFLDYLRILLAADIRIVPSAPSWPRGANKCVCLVEPDMLWPLLANSVVSNAEVNVLGLRDFEPYLDLGHAYRKMGPCFQKVSEQNKNSSASTWLLALADEMHV</sequence>
<name>A0ACB8DDP6_DERSI</name>